<evidence type="ECO:0000256" key="7">
    <source>
        <dbReference type="ARBA" id="ARBA00023242"/>
    </source>
</evidence>
<evidence type="ECO:0000256" key="1">
    <source>
        <dbReference type="ARBA" id="ARBA00004123"/>
    </source>
</evidence>
<dbReference type="Proteomes" id="UP000087171">
    <property type="component" value="Chromosome Ca5"/>
</dbReference>
<evidence type="ECO:0000256" key="2">
    <source>
        <dbReference type="ARBA" id="ARBA00006454"/>
    </source>
</evidence>
<dbReference type="OrthoDB" id="10056939at2759"/>
<evidence type="ECO:0000259" key="10">
    <source>
        <dbReference type="PROSITE" id="PS50071"/>
    </source>
</evidence>
<dbReference type="RefSeq" id="XP_027190750.1">
    <property type="nucleotide sequence ID" value="XM_027334949.1"/>
</dbReference>
<dbReference type="KEGG" id="cam:101491682"/>
<dbReference type="InterPro" id="IPR009057">
    <property type="entry name" value="Homeodomain-like_sf"/>
</dbReference>
<dbReference type="Pfam" id="PF05920">
    <property type="entry name" value="Homeobox_KN"/>
    <property type="match status" value="1"/>
</dbReference>
<keyword evidence="6" id="KW-0804">Transcription</keyword>
<comment type="subcellular location">
    <subcellularLocation>
        <location evidence="1 8">Nucleus</location>
    </subcellularLocation>
</comment>
<evidence type="ECO:0000313" key="11">
    <source>
        <dbReference type="Proteomes" id="UP000087171"/>
    </source>
</evidence>
<dbReference type="GO" id="GO:0005634">
    <property type="term" value="C:nucleus"/>
    <property type="evidence" value="ECO:0007669"/>
    <property type="project" value="UniProtKB-SubCell"/>
</dbReference>
<feature type="compositionally biased region" description="Polar residues" evidence="9">
    <location>
        <begin position="214"/>
        <end position="231"/>
    </location>
</feature>
<dbReference type="InterPro" id="IPR006563">
    <property type="entry name" value="POX_dom"/>
</dbReference>
<keyword evidence="4 8" id="KW-0238">DNA-binding</keyword>
<name>A0A1S2Y8D1_CICAR</name>
<dbReference type="SMART" id="SM00389">
    <property type="entry name" value="HOX"/>
    <property type="match status" value="1"/>
</dbReference>
<feature type="region of interest" description="Disordered" evidence="9">
    <location>
        <begin position="186"/>
        <end position="232"/>
    </location>
</feature>
<proteinExistence type="inferred from homology"/>
<organism evidence="11 12">
    <name type="scientific">Cicer arietinum</name>
    <name type="common">Chickpea</name>
    <name type="synonym">Garbanzo</name>
    <dbReference type="NCBI Taxonomy" id="3827"/>
    <lineage>
        <taxon>Eukaryota</taxon>
        <taxon>Viridiplantae</taxon>
        <taxon>Streptophyta</taxon>
        <taxon>Embryophyta</taxon>
        <taxon>Tracheophyta</taxon>
        <taxon>Spermatophyta</taxon>
        <taxon>Magnoliopsida</taxon>
        <taxon>eudicotyledons</taxon>
        <taxon>Gunneridae</taxon>
        <taxon>Pentapetalae</taxon>
        <taxon>rosids</taxon>
        <taxon>fabids</taxon>
        <taxon>Fabales</taxon>
        <taxon>Fabaceae</taxon>
        <taxon>Papilionoideae</taxon>
        <taxon>50 kb inversion clade</taxon>
        <taxon>NPAAA clade</taxon>
        <taxon>Hologalegina</taxon>
        <taxon>IRL clade</taxon>
        <taxon>Cicereae</taxon>
        <taxon>Cicer</taxon>
    </lineage>
</organism>
<evidence type="ECO:0000313" key="12">
    <source>
        <dbReference type="RefSeq" id="XP_004500978.1"/>
    </source>
</evidence>
<dbReference type="GO" id="GO:0003677">
    <property type="term" value="F:DNA binding"/>
    <property type="evidence" value="ECO:0007669"/>
    <property type="project" value="UniProtKB-UniRule"/>
</dbReference>
<sequence length="587" mass="66325">MYPNQAFSSGSYADMYTVTPLLPHNCYNESLGEQNEAITTMQSIDEHSNACNSHVDSDQNIHQCHGLSLSLGTLLPSTASVSPFQYQYHDTGFVTLMNACLPNLNGTSTTLSRDDDDNMHKELESAECMPTFHHEITKREGFRTLHPSDQCFQGSQGFSNIFLNSQYLKATQELLDEIVNVRKALKQHGMEKQEKTSDIGLDNSKDADGKETSHSMQMSSGPNGDNSNSCCELSPAERQNLLDKKTKLLSMLDEVDKRYRQYCHHMQTVVSSLDMVAGCGAAEPYTSLALRTISRHFRCLRDAISSQIQVIQRNLGEQEGIPRLRYVDQHLRQQKALQHLGVMRQAWRPQRGLPENSVSILRAWLFEHFLNPYPKDSEKIMLARQTGLTRNQVANWFINARVRLWKPMVEEIYKEEFSDSKRDCVQEFDNNNKSEESHENNVITSDNNTNIQAGQFHGLKSEQTSCTTEQYGEKRMQGNQRLSAKNGFYSSSGGTQIASDSATYELSELGNFSSVGGHHHVSLALELRNCESDVLAISDDAIQKRHNNHNQTLASSSDSDLLDYHFTDSGKQQHRFGNTHLLHEFVV</sequence>
<feature type="domain" description="Homeobox" evidence="10">
    <location>
        <begin position="344"/>
        <end position="407"/>
    </location>
</feature>
<dbReference type="PaxDb" id="3827-XP_004500978.1"/>
<dbReference type="GeneID" id="101491682"/>
<dbReference type="InterPro" id="IPR050224">
    <property type="entry name" value="TALE_homeobox"/>
</dbReference>
<reference evidence="12 13" key="2">
    <citation type="submission" date="2025-04" db="UniProtKB">
        <authorList>
            <consortium name="RefSeq"/>
        </authorList>
    </citation>
    <scope>IDENTIFICATION</scope>
    <source>
        <tissue evidence="12 13">Etiolated seedlings</tissue>
    </source>
</reference>
<dbReference type="CDD" id="cd00086">
    <property type="entry name" value="homeodomain"/>
    <property type="match status" value="1"/>
</dbReference>
<dbReference type="InterPro" id="IPR008422">
    <property type="entry name" value="KN_HD"/>
</dbReference>
<keyword evidence="3" id="KW-0805">Transcription regulation</keyword>
<evidence type="ECO:0000256" key="6">
    <source>
        <dbReference type="ARBA" id="ARBA00023163"/>
    </source>
</evidence>
<keyword evidence="7 8" id="KW-0539">Nucleus</keyword>
<dbReference type="eggNOG" id="KOG0773">
    <property type="taxonomic scope" value="Eukaryota"/>
</dbReference>
<feature type="DNA-binding region" description="Homeobox" evidence="8">
    <location>
        <begin position="346"/>
        <end position="408"/>
    </location>
</feature>
<evidence type="ECO:0000256" key="9">
    <source>
        <dbReference type="SAM" id="MobiDB-lite"/>
    </source>
</evidence>
<evidence type="ECO:0000256" key="5">
    <source>
        <dbReference type="ARBA" id="ARBA00023155"/>
    </source>
</evidence>
<comment type="similarity">
    <text evidence="2">Belongs to the TALE/BELL homeobox family.</text>
</comment>
<evidence type="ECO:0000256" key="4">
    <source>
        <dbReference type="ARBA" id="ARBA00023125"/>
    </source>
</evidence>
<dbReference type="SUPFAM" id="SSF46689">
    <property type="entry name" value="Homeodomain-like"/>
    <property type="match status" value="1"/>
</dbReference>
<keyword evidence="11" id="KW-1185">Reference proteome</keyword>
<gene>
    <name evidence="12 13" type="primary">LOC101491682</name>
</gene>
<keyword evidence="5 8" id="KW-0371">Homeobox</keyword>
<dbReference type="PANTHER" id="PTHR11850">
    <property type="entry name" value="HOMEOBOX PROTEIN TRANSCRIPTION FACTORS"/>
    <property type="match status" value="1"/>
</dbReference>
<dbReference type="Gene3D" id="1.10.10.60">
    <property type="entry name" value="Homeodomain-like"/>
    <property type="match status" value="1"/>
</dbReference>
<dbReference type="GO" id="GO:0006355">
    <property type="term" value="P:regulation of DNA-templated transcription"/>
    <property type="evidence" value="ECO:0007669"/>
    <property type="project" value="InterPro"/>
</dbReference>
<dbReference type="AlphaFoldDB" id="A0A1S2Y8D1"/>
<dbReference type="SMART" id="SM00574">
    <property type="entry name" value="POX"/>
    <property type="match status" value="1"/>
</dbReference>
<evidence type="ECO:0000256" key="3">
    <source>
        <dbReference type="ARBA" id="ARBA00023015"/>
    </source>
</evidence>
<feature type="compositionally biased region" description="Basic and acidic residues" evidence="9">
    <location>
        <begin position="188"/>
        <end position="213"/>
    </location>
</feature>
<evidence type="ECO:0000256" key="8">
    <source>
        <dbReference type="PROSITE-ProRule" id="PRU00108"/>
    </source>
</evidence>
<evidence type="ECO:0000313" key="13">
    <source>
        <dbReference type="RefSeq" id="XP_027190750.1"/>
    </source>
</evidence>
<accession>A0A1S2Y8D1</accession>
<reference evidence="11" key="1">
    <citation type="journal article" date="2013" name="Nat. Biotechnol.">
        <title>Draft genome sequence of chickpea (Cicer arietinum) provides a resource for trait improvement.</title>
        <authorList>
            <person name="Varshney R.K."/>
            <person name="Song C."/>
            <person name="Saxena R.K."/>
            <person name="Azam S."/>
            <person name="Yu S."/>
            <person name="Sharpe A.G."/>
            <person name="Cannon S."/>
            <person name="Baek J."/>
            <person name="Rosen B.D."/>
            <person name="Tar'an B."/>
            <person name="Millan T."/>
            <person name="Zhang X."/>
            <person name="Ramsay L.D."/>
            <person name="Iwata A."/>
            <person name="Wang Y."/>
            <person name="Nelson W."/>
            <person name="Farmer A.D."/>
            <person name="Gaur P.M."/>
            <person name="Soderlund C."/>
            <person name="Penmetsa R.V."/>
            <person name="Xu C."/>
            <person name="Bharti A.K."/>
            <person name="He W."/>
            <person name="Winter P."/>
            <person name="Zhao S."/>
            <person name="Hane J.K."/>
            <person name="Carrasquilla-Garcia N."/>
            <person name="Condie J.A."/>
            <person name="Upadhyaya H.D."/>
            <person name="Luo M.C."/>
            <person name="Thudi M."/>
            <person name="Gowda C.L."/>
            <person name="Singh N.P."/>
            <person name="Lichtenzveig J."/>
            <person name="Gali K.K."/>
            <person name="Rubio J."/>
            <person name="Nadarajan N."/>
            <person name="Dolezel J."/>
            <person name="Bansal K.C."/>
            <person name="Xu X."/>
            <person name="Edwards D."/>
            <person name="Zhang G."/>
            <person name="Kahl G."/>
            <person name="Gil J."/>
            <person name="Singh K.B."/>
            <person name="Datta S.K."/>
            <person name="Jackson S.A."/>
            <person name="Wang J."/>
            <person name="Cook D.R."/>
        </authorList>
    </citation>
    <scope>NUCLEOTIDE SEQUENCE [LARGE SCALE GENOMIC DNA]</scope>
    <source>
        <strain evidence="11">cv. CDC Frontier</strain>
    </source>
</reference>
<protein>
    <submittedName>
        <fullName evidence="12 13">BEL1-like homeodomain protein 7</fullName>
    </submittedName>
</protein>
<dbReference type="PROSITE" id="PS50071">
    <property type="entry name" value="HOMEOBOX_2"/>
    <property type="match status" value="1"/>
</dbReference>
<dbReference type="RefSeq" id="XP_004500978.1">
    <property type="nucleotide sequence ID" value="XM_004500921.3"/>
</dbReference>
<dbReference type="InterPro" id="IPR001356">
    <property type="entry name" value="HD"/>
</dbReference>
<dbReference type="Pfam" id="PF07526">
    <property type="entry name" value="POX"/>
    <property type="match status" value="1"/>
</dbReference>